<sequence>MIEHVQRVAETVPTSARAVAFVHDVAERSEHDPGDVALLVGLDDDEYGALELLTKRDGETLLDHTRRVLDAPRGGARELALTIKRADVDDHARRTPTPDRVYGQARRLLETA</sequence>
<evidence type="ECO:0000313" key="1">
    <source>
        <dbReference type="EMBL" id="CAB4892958.1"/>
    </source>
</evidence>
<dbReference type="EMBL" id="CAFBMK010000004">
    <property type="protein sequence ID" value="CAB4892958.1"/>
    <property type="molecule type" value="Genomic_DNA"/>
</dbReference>
<dbReference type="AlphaFoldDB" id="A0A6J7FGM4"/>
<protein>
    <submittedName>
        <fullName evidence="1">Unannotated protein</fullName>
    </submittedName>
</protein>
<gene>
    <name evidence="1" type="ORF">UFOPK3564_00127</name>
</gene>
<name>A0A6J7FGM4_9ZZZZ</name>
<reference evidence="1" key="1">
    <citation type="submission" date="2020-05" db="EMBL/GenBank/DDBJ databases">
        <authorList>
            <person name="Chiriac C."/>
            <person name="Salcher M."/>
            <person name="Ghai R."/>
            <person name="Kavagutti S V."/>
        </authorList>
    </citation>
    <scope>NUCLEOTIDE SEQUENCE</scope>
</reference>
<proteinExistence type="predicted"/>
<organism evidence="1">
    <name type="scientific">freshwater metagenome</name>
    <dbReference type="NCBI Taxonomy" id="449393"/>
    <lineage>
        <taxon>unclassified sequences</taxon>
        <taxon>metagenomes</taxon>
        <taxon>ecological metagenomes</taxon>
    </lineage>
</organism>
<accession>A0A6J7FGM4</accession>